<dbReference type="InterPro" id="IPR019734">
    <property type="entry name" value="TPR_rpt"/>
</dbReference>
<dbReference type="AlphaFoldDB" id="A0A2V0P4E0"/>
<feature type="repeat" description="TPR" evidence="3">
    <location>
        <begin position="247"/>
        <end position="280"/>
    </location>
</feature>
<dbReference type="GO" id="GO:0016020">
    <property type="term" value="C:membrane"/>
    <property type="evidence" value="ECO:0007669"/>
    <property type="project" value="TreeGrafter"/>
</dbReference>
<dbReference type="InParanoid" id="A0A2V0P4E0"/>
<dbReference type="PROSITE" id="PS50005">
    <property type="entry name" value="TPR"/>
    <property type="match status" value="1"/>
</dbReference>
<name>A0A2V0P4E0_9CHLO</name>
<reference evidence="6 7" key="1">
    <citation type="journal article" date="2018" name="Sci. Rep.">
        <title>Raphidocelis subcapitata (=Pseudokirchneriella subcapitata) provides an insight into genome evolution and environmental adaptations in the Sphaeropleales.</title>
        <authorList>
            <person name="Suzuki S."/>
            <person name="Yamaguchi H."/>
            <person name="Nakajima N."/>
            <person name="Kawachi M."/>
        </authorList>
    </citation>
    <scope>NUCLEOTIDE SEQUENCE [LARGE SCALE GENOMIC DNA]</scope>
    <source>
        <strain evidence="6 7">NIES-35</strain>
    </source>
</reference>
<dbReference type="Proteomes" id="UP000247498">
    <property type="component" value="Unassembled WGS sequence"/>
</dbReference>
<comment type="caution">
    <text evidence="6">The sequence shown here is derived from an EMBL/GenBank/DDBJ whole genome shotgun (WGS) entry which is preliminary data.</text>
</comment>
<dbReference type="STRING" id="307507.A0A2V0P4E0"/>
<keyword evidence="2 3" id="KW-0802">TPR repeat</keyword>
<dbReference type="Gene3D" id="1.25.40.10">
    <property type="entry name" value="Tetratricopeptide repeat domain"/>
    <property type="match status" value="1"/>
</dbReference>
<dbReference type="InterPro" id="IPR011989">
    <property type="entry name" value="ARM-like"/>
</dbReference>
<proteinExistence type="predicted"/>
<feature type="compositionally biased region" description="Low complexity" evidence="4">
    <location>
        <begin position="11"/>
        <end position="32"/>
    </location>
</feature>
<dbReference type="GO" id="GO:0072380">
    <property type="term" value="C:TRC complex"/>
    <property type="evidence" value="ECO:0007669"/>
    <property type="project" value="TreeGrafter"/>
</dbReference>
<dbReference type="GO" id="GO:0006620">
    <property type="term" value="P:post-translational protein targeting to endoplasmic reticulum membrane"/>
    <property type="evidence" value="ECO:0007669"/>
    <property type="project" value="TreeGrafter"/>
</dbReference>
<dbReference type="InterPro" id="IPR001943">
    <property type="entry name" value="UVR_dom"/>
</dbReference>
<gene>
    <name evidence="6" type="ORF">Rsub_07253</name>
</gene>
<dbReference type="EMBL" id="BDRX01000051">
    <property type="protein sequence ID" value="GBF94439.1"/>
    <property type="molecule type" value="Genomic_DNA"/>
</dbReference>
<evidence type="ECO:0000256" key="1">
    <source>
        <dbReference type="ARBA" id="ARBA00022737"/>
    </source>
</evidence>
<dbReference type="PANTHER" id="PTHR45831">
    <property type="entry name" value="LD24721P"/>
    <property type="match status" value="1"/>
</dbReference>
<dbReference type="GO" id="GO:0060090">
    <property type="term" value="F:molecular adaptor activity"/>
    <property type="evidence" value="ECO:0007669"/>
    <property type="project" value="TreeGrafter"/>
</dbReference>
<organism evidence="6 7">
    <name type="scientific">Raphidocelis subcapitata</name>
    <dbReference type="NCBI Taxonomy" id="307507"/>
    <lineage>
        <taxon>Eukaryota</taxon>
        <taxon>Viridiplantae</taxon>
        <taxon>Chlorophyta</taxon>
        <taxon>core chlorophytes</taxon>
        <taxon>Chlorophyceae</taxon>
        <taxon>CS clade</taxon>
        <taxon>Sphaeropleales</taxon>
        <taxon>Selenastraceae</taxon>
        <taxon>Raphidocelis</taxon>
    </lineage>
</organism>
<dbReference type="SMART" id="SM00567">
    <property type="entry name" value="EZ_HEAT"/>
    <property type="match status" value="1"/>
</dbReference>
<dbReference type="Pfam" id="PF13424">
    <property type="entry name" value="TPR_12"/>
    <property type="match status" value="1"/>
</dbReference>
<evidence type="ECO:0000313" key="6">
    <source>
        <dbReference type="EMBL" id="GBF94439.1"/>
    </source>
</evidence>
<dbReference type="InterPro" id="IPR011990">
    <property type="entry name" value="TPR-like_helical_dom_sf"/>
</dbReference>
<evidence type="ECO:0000259" key="5">
    <source>
        <dbReference type="PROSITE" id="PS50151"/>
    </source>
</evidence>
<dbReference type="InterPro" id="IPR047150">
    <property type="entry name" value="SGT"/>
</dbReference>
<dbReference type="PROSITE" id="PS50151">
    <property type="entry name" value="UVR"/>
    <property type="match status" value="1"/>
</dbReference>
<keyword evidence="1" id="KW-0677">Repeat</keyword>
<evidence type="ECO:0000256" key="3">
    <source>
        <dbReference type="PROSITE-ProRule" id="PRU00339"/>
    </source>
</evidence>
<dbReference type="SUPFAM" id="SSF48452">
    <property type="entry name" value="TPR-like"/>
    <property type="match status" value="1"/>
</dbReference>
<keyword evidence="7" id="KW-1185">Reference proteome</keyword>
<dbReference type="OrthoDB" id="2335338at2759"/>
<dbReference type="PANTHER" id="PTHR45831:SF2">
    <property type="entry name" value="LD24721P"/>
    <property type="match status" value="1"/>
</dbReference>
<accession>A0A2V0P4E0</accession>
<evidence type="ECO:0000256" key="2">
    <source>
        <dbReference type="ARBA" id="ARBA00022803"/>
    </source>
</evidence>
<feature type="region of interest" description="Disordered" evidence="4">
    <location>
        <begin position="1"/>
        <end position="59"/>
    </location>
</feature>
<dbReference type="SMART" id="SM00028">
    <property type="entry name" value="TPR"/>
    <property type="match status" value="2"/>
</dbReference>
<dbReference type="Pfam" id="PF02151">
    <property type="entry name" value="UVR"/>
    <property type="match status" value="1"/>
</dbReference>
<evidence type="ECO:0000256" key="4">
    <source>
        <dbReference type="SAM" id="MobiDB-lite"/>
    </source>
</evidence>
<evidence type="ECO:0000313" key="7">
    <source>
        <dbReference type="Proteomes" id="UP000247498"/>
    </source>
</evidence>
<dbReference type="InterPro" id="IPR004155">
    <property type="entry name" value="PBS_lyase_HEAT"/>
</dbReference>
<sequence length="302" mass="32501">MAATLAHLTRRAPAADAVRGAARRGPPAAARAPTRRGGHPCRGGACSSTANPDGPGPSALRTAEEVGQVWEQLTHMKRKLNQAIAQENFSAAALLRDQVKALSDSLPPVQQFEYAQLERLRSGSVEERRAAISALGAAGDDACLPDLALCLRDPSTRDAAHSAMWSVFGRCGDVRVRELMGEAEPLLHANSEPQLARALALYDQVVALAPSFSEGFNKRATVLYLLHRYEDAVADCERVLDLNPYHFGAASGMGLCLWSLKRTQQALAAFERALEIHPGLTVIRRHTETLRDEMDAAGPAPS</sequence>
<protein>
    <recommendedName>
        <fullName evidence="5">UVR domain-containing protein</fullName>
    </recommendedName>
</protein>
<feature type="domain" description="UVR" evidence="5">
    <location>
        <begin position="70"/>
        <end position="105"/>
    </location>
</feature>
<dbReference type="Gene3D" id="1.25.10.10">
    <property type="entry name" value="Leucine-rich Repeat Variant"/>
    <property type="match status" value="1"/>
</dbReference>